<sequence>MPTISTPHPKIINPNEANLAEAGKEVQKEFNEASKLVPTKNSLIA</sequence>
<reference evidence="1" key="1">
    <citation type="submission" date="2019-08" db="EMBL/GenBank/DDBJ databases">
        <authorList>
            <person name="Kucharzyk K."/>
            <person name="Murdoch R.W."/>
            <person name="Higgins S."/>
            <person name="Loffler F."/>
        </authorList>
    </citation>
    <scope>NUCLEOTIDE SEQUENCE</scope>
</reference>
<evidence type="ECO:0000313" key="1">
    <source>
        <dbReference type="EMBL" id="MPN17183.1"/>
    </source>
</evidence>
<protein>
    <submittedName>
        <fullName evidence="1">Uncharacterized protein</fullName>
    </submittedName>
</protein>
<organism evidence="1">
    <name type="scientific">bioreactor metagenome</name>
    <dbReference type="NCBI Taxonomy" id="1076179"/>
    <lineage>
        <taxon>unclassified sequences</taxon>
        <taxon>metagenomes</taxon>
        <taxon>ecological metagenomes</taxon>
    </lineage>
</organism>
<name>A0A645FZ43_9ZZZZ</name>
<dbReference type="AlphaFoldDB" id="A0A645FZ43"/>
<dbReference type="EMBL" id="VSSQ01064244">
    <property type="protein sequence ID" value="MPN17183.1"/>
    <property type="molecule type" value="Genomic_DNA"/>
</dbReference>
<proteinExistence type="predicted"/>
<accession>A0A645FZ43</accession>
<comment type="caution">
    <text evidence="1">The sequence shown here is derived from an EMBL/GenBank/DDBJ whole genome shotgun (WGS) entry which is preliminary data.</text>
</comment>
<gene>
    <name evidence="1" type="ORF">SDC9_164533</name>
</gene>